<dbReference type="RefSeq" id="WP_230843454.1">
    <property type="nucleotide sequence ID" value="NZ_CP063845.1"/>
</dbReference>
<organism evidence="3 4">
    <name type="scientific">Gloeobacter morelensis MG652769</name>
    <dbReference type="NCBI Taxonomy" id="2781736"/>
    <lineage>
        <taxon>Bacteria</taxon>
        <taxon>Bacillati</taxon>
        <taxon>Cyanobacteriota</taxon>
        <taxon>Cyanophyceae</taxon>
        <taxon>Gloeobacterales</taxon>
        <taxon>Gloeobacteraceae</taxon>
        <taxon>Gloeobacter</taxon>
        <taxon>Gloeobacter morelensis</taxon>
    </lineage>
</organism>
<keyword evidence="2" id="KW-0472">Membrane</keyword>
<keyword evidence="2" id="KW-0812">Transmembrane</keyword>
<gene>
    <name evidence="3" type="ORF">ISF26_08385</name>
</gene>
<feature type="transmembrane region" description="Helical" evidence="2">
    <location>
        <begin position="80"/>
        <end position="101"/>
    </location>
</feature>
<name>A0ABY3PR74_9CYAN</name>
<keyword evidence="2" id="KW-1133">Transmembrane helix</keyword>
<feature type="transmembrane region" description="Helical" evidence="2">
    <location>
        <begin position="20"/>
        <end position="41"/>
    </location>
</feature>
<evidence type="ECO:0000313" key="3">
    <source>
        <dbReference type="EMBL" id="UFP96208.1"/>
    </source>
</evidence>
<proteinExistence type="predicted"/>
<evidence type="ECO:0000313" key="4">
    <source>
        <dbReference type="Proteomes" id="UP001054846"/>
    </source>
</evidence>
<keyword evidence="4" id="KW-1185">Reference proteome</keyword>
<dbReference type="EMBL" id="CP063845">
    <property type="protein sequence ID" value="UFP96208.1"/>
    <property type="molecule type" value="Genomic_DNA"/>
</dbReference>
<dbReference type="Proteomes" id="UP001054846">
    <property type="component" value="Chromosome"/>
</dbReference>
<reference evidence="3 4" key="1">
    <citation type="journal article" date="2021" name="Genome Biol. Evol.">
        <title>Complete Genome Sequencing of a Novel Gloeobacter Species from a Waterfall Cave in Mexico.</title>
        <authorList>
            <person name="Saw J.H."/>
            <person name="Cardona T."/>
            <person name="Montejano G."/>
        </authorList>
    </citation>
    <scope>NUCLEOTIDE SEQUENCE [LARGE SCALE GENOMIC DNA]</scope>
    <source>
        <strain evidence="3">MG652769</strain>
    </source>
</reference>
<sequence>MPIEPVNSNSSSWPEWANPVLQGLFGLGSAYMTAYFTRAIAEFNFRSSSKDLIKFVPPVRLIYINHTVTPPLKSGEKFKYIGTTLLILFCFTVLIAFPSIFPKEFQAAANTNWLSYANYIVTTLFCFAIFILRVVNYIDLDKRYGPEARIELESEHEHVLFVCRKALRAIGASVTLVETFETESGRIGAKVNTGQMLIIDVTRQSREPSKKQRYILNVRGITQNALHSESSNKGKTPGTDGIRPSPVHGLNVSRFIQALSDLEKSESFGEEVSEHKVKPEIGKFKRTFGSAKGLIKVATDFDAPLPDDIMKHFE</sequence>
<accession>A0ABY3PR74</accession>
<feature type="region of interest" description="Disordered" evidence="1">
    <location>
        <begin position="226"/>
        <end position="247"/>
    </location>
</feature>
<feature type="transmembrane region" description="Helical" evidence="2">
    <location>
        <begin position="113"/>
        <end position="135"/>
    </location>
</feature>
<evidence type="ECO:0000256" key="2">
    <source>
        <dbReference type="SAM" id="Phobius"/>
    </source>
</evidence>
<evidence type="ECO:0000256" key="1">
    <source>
        <dbReference type="SAM" id="MobiDB-lite"/>
    </source>
</evidence>
<protein>
    <submittedName>
        <fullName evidence="3">Uncharacterized protein</fullName>
    </submittedName>
</protein>